<dbReference type="GO" id="GO:0004825">
    <property type="term" value="F:methionine-tRNA ligase activity"/>
    <property type="evidence" value="ECO:0007669"/>
    <property type="project" value="UniProtKB-EC"/>
</dbReference>
<evidence type="ECO:0000256" key="9">
    <source>
        <dbReference type="ARBA" id="ARBA00022884"/>
    </source>
</evidence>
<dbReference type="InterPro" id="IPR014729">
    <property type="entry name" value="Rossmann-like_a/b/a_fold"/>
</dbReference>
<reference evidence="18 19" key="1">
    <citation type="journal article" date="2020" name="bioRxiv">
        <title>Whole genome comparisons of ergot fungi reveals the divergence and evolution of species within the genus Claviceps are the result of varying mechanisms driving genome evolution and host range expansion.</title>
        <authorList>
            <person name="Wyka S.A."/>
            <person name="Mondo S.J."/>
            <person name="Liu M."/>
            <person name="Dettman J."/>
            <person name="Nalam V."/>
            <person name="Broders K.D."/>
        </authorList>
    </citation>
    <scope>NUCLEOTIDE SEQUENCE [LARGE SCALE GENOMIC DNA]</scope>
    <source>
        <strain evidence="18 19">CCC 1485</strain>
    </source>
</reference>
<dbReference type="PROSITE" id="PS00178">
    <property type="entry name" value="AA_TRNA_LIGASE_I"/>
    <property type="match status" value="1"/>
</dbReference>
<feature type="compositionally biased region" description="Basic and acidic residues" evidence="15">
    <location>
        <begin position="574"/>
        <end position="590"/>
    </location>
</feature>
<dbReference type="EC" id="6.1.1.10" evidence="3"/>
<keyword evidence="6 14" id="KW-0436">Ligase</keyword>
<keyword evidence="4" id="KW-0963">Cytoplasm</keyword>
<comment type="similarity">
    <text evidence="2 14">Belongs to the class-I aminoacyl-tRNA synthetase family.</text>
</comment>
<protein>
    <recommendedName>
        <fullName evidence="3">methionine--tRNA ligase</fullName>
        <ecNumber evidence="3">6.1.1.10</ecNumber>
    </recommendedName>
    <alternativeName>
        <fullName evidence="12">Methionyl-tRNA synthetase</fullName>
    </alternativeName>
</protein>
<dbReference type="EMBL" id="SRPO01000007">
    <property type="protein sequence ID" value="KAG5949243.1"/>
    <property type="molecule type" value="Genomic_DNA"/>
</dbReference>
<dbReference type="Gene3D" id="1.10.730.10">
    <property type="entry name" value="Isoleucyl-tRNA Synthetase, Domain 1"/>
    <property type="match status" value="1"/>
</dbReference>
<dbReference type="Proteomes" id="UP000706124">
    <property type="component" value="Unassembled WGS sequence"/>
</dbReference>
<keyword evidence="5" id="KW-0820">tRNA-binding</keyword>
<proteinExistence type="inferred from homology"/>
<evidence type="ECO:0000256" key="7">
    <source>
        <dbReference type="ARBA" id="ARBA00022741"/>
    </source>
</evidence>
<dbReference type="NCBIfam" id="TIGR00398">
    <property type="entry name" value="metG"/>
    <property type="match status" value="1"/>
</dbReference>
<feature type="region of interest" description="Disordered" evidence="15">
    <location>
        <begin position="568"/>
        <end position="679"/>
    </location>
</feature>
<dbReference type="GO" id="GO:0017101">
    <property type="term" value="C:aminoacyl-tRNA synthetase multienzyme complex"/>
    <property type="evidence" value="ECO:0007669"/>
    <property type="project" value="TreeGrafter"/>
</dbReference>
<dbReference type="Gene3D" id="2.20.28.20">
    <property type="entry name" value="Methionyl-tRNA synthetase, Zn-domain"/>
    <property type="match status" value="1"/>
</dbReference>
<evidence type="ECO:0000256" key="6">
    <source>
        <dbReference type="ARBA" id="ARBA00022598"/>
    </source>
</evidence>
<evidence type="ECO:0000256" key="14">
    <source>
        <dbReference type="RuleBase" id="RU363039"/>
    </source>
</evidence>
<feature type="compositionally biased region" description="Low complexity" evidence="15">
    <location>
        <begin position="601"/>
        <end position="635"/>
    </location>
</feature>
<keyword evidence="19" id="KW-1185">Reference proteome</keyword>
<evidence type="ECO:0000256" key="10">
    <source>
        <dbReference type="ARBA" id="ARBA00022917"/>
    </source>
</evidence>
<dbReference type="InterPro" id="IPR023458">
    <property type="entry name" value="Met-tRNA_ligase_1"/>
</dbReference>
<dbReference type="SUPFAM" id="SSF47323">
    <property type="entry name" value="Anticodon-binding domain of a subclass of class I aminoacyl-tRNA synthetases"/>
    <property type="match status" value="1"/>
</dbReference>
<dbReference type="GO" id="GO:0005524">
    <property type="term" value="F:ATP binding"/>
    <property type="evidence" value="ECO:0007669"/>
    <property type="project" value="UniProtKB-KW"/>
</dbReference>
<comment type="caution">
    <text evidence="18">The sequence shown here is derived from an EMBL/GenBank/DDBJ whole genome shotgun (WGS) entry which is preliminary data.</text>
</comment>
<evidence type="ECO:0000256" key="1">
    <source>
        <dbReference type="ARBA" id="ARBA00004496"/>
    </source>
</evidence>
<evidence type="ECO:0000256" key="11">
    <source>
        <dbReference type="ARBA" id="ARBA00023146"/>
    </source>
</evidence>
<feature type="domain" description="Methionyl-tRNA synthetase anticodon-binding" evidence="17">
    <location>
        <begin position="436"/>
        <end position="571"/>
    </location>
</feature>
<evidence type="ECO:0000259" key="16">
    <source>
        <dbReference type="Pfam" id="PF09334"/>
    </source>
</evidence>
<dbReference type="InterPro" id="IPR029038">
    <property type="entry name" value="MetRS_Zn"/>
</dbReference>
<evidence type="ECO:0000256" key="3">
    <source>
        <dbReference type="ARBA" id="ARBA00012838"/>
    </source>
</evidence>
<dbReference type="Pfam" id="PF09334">
    <property type="entry name" value="tRNA-synt_1g"/>
    <property type="match status" value="1"/>
</dbReference>
<keyword evidence="11 14" id="KW-0030">Aminoacyl-tRNA synthetase</keyword>
<dbReference type="CDD" id="cd07957">
    <property type="entry name" value="Anticodon_Ia_Met"/>
    <property type="match status" value="1"/>
</dbReference>
<dbReference type="InterPro" id="IPR015413">
    <property type="entry name" value="Methionyl/Leucyl_tRNA_Synth"/>
</dbReference>
<evidence type="ECO:0000313" key="19">
    <source>
        <dbReference type="Proteomes" id="UP000706124"/>
    </source>
</evidence>
<dbReference type="OrthoDB" id="5844513at2759"/>
<evidence type="ECO:0000259" key="17">
    <source>
        <dbReference type="Pfam" id="PF19303"/>
    </source>
</evidence>
<dbReference type="PANTHER" id="PTHR45765">
    <property type="entry name" value="METHIONINE--TRNA LIGASE"/>
    <property type="match status" value="1"/>
</dbReference>
<evidence type="ECO:0000256" key="4">
    <source>
        <dbReference type="ARBA" id="ARBA00022490"/>
    </source>
</evidence>
<dbReference type="InterPro" id="IPR033911">
    <property type="entry name" value="MetRS_core"/>
</dbReference>
<evidence type="ECO:0000256" key="12">
    <source>
        <dbReference type="ARBA" id="ARBA00030904"/>
    </source>
</evidence>
<accession>A0A9P7MJ59</accession>
<evidence type="ECO:0000256" key="13">
    <source>
        <dbReference type="ARBA" id="ARBA00047364"/>
    </source>
</evidence>
<keyword evidence="9" id="KW-0694">RNA-binding</keyword>
<evidence type="ECO:0000256" key="5">
    <source>
        <dbReference type="ARBA" id="ARBA00022555"/>
    </source>
</evidence>
<feature type="compositionally biased region" description="Basic and acidic residues" evidence="15">
    <location>
        <begin position="667"/>
        <end position="679"/>
    </location>
</feature>
<dbReference type="InterPro" id="IPR014758">
    <property type="entry name" value="Met-tRNA_synth"/>
</dbReference>
<comment type="catalytic activity">
    <reaction evidence="13">
        <text>tRNA(Met) + L-methionine + ATP = L-methionyl-tRNA(Met) + AMP + diphosphate</text>
        <dbReference type="Rhea" id="RHEA:13481"/>
        <dbReference type="Rhea" id="RHEA-COMP:9667"/>
        <dbReference type="Rhea" id="RHEA-COMP:9698"/>
        <dbReference type="ChEBI" id="CHEBI:30616"/>
        <dbReference type="ChEBI" id="CHEBI:33019"/>
        <dbReference type="ChEBI" id="CHEBI:57844"/>
        <dbReference type="ChEBI" id="CHEBI:78442"/>
        <dbReference type="ChEBI" id="CHEBI:78530"/>
        <dbReference type="ChEBI" id="CHEBI:456215"/>
        <dbReference type="EC" id="6.1.1.10"/>
    </reaction>
</comment>
<keyword evidence="10 14" id="KW-0648">Protein biosynthesis</keyword>
<dbReference type="GO" id="GO:0006431">
    <property type="term" value="P:methionyl-tRNA aminoacylation"/>
    <property type="evidence" value="ECO:0007669"/>
    <property type="project" value="InterPro"/>
</dbReference>
<dbReference type="Gene3D" id="3.40.50.620">
    <property type="entry name" value="HUPs"/>
    <property type="match status" value="1"/>
</dbReference>
<dbReference type="PRINTS" id="PR01041">
    <property type="entry name" value="TRNASYNTHMET"/>
</dbReference>
<evidence type="ECO:0000256" key="2">
    <source>
        <dbReference type="ARBA" id="ARBA00005594"/>
    </source>
</evidence>
<feature type="domain" description="Methionyl/Leucyl tRNA synthetase" evidence="16">
    <location>
        <begin position="16"/>
        <end position="407"/>
    </location>
</feature>
<dbReference type="Pfam" id="PF19303">
    <property type="entry name" value="Anticodon_3"/>
    <property type="match status" value="1"/>
</dbReference>
<evidence type="ECO:0000256" key="8">
    <source>
        <dbReference type="ARBA" id="ARBA00022840"/>
    </source>
</evidence>
<dbReference type="FunFam" id="1.10.730.10:FF:000031">
    <property type="entry name" value="Putative Methionyl-tRNA synthetase"/>
    <property type="match status" value="1"/>
</dbReference>
<gene>
    <name evidence="18" type="primary">RAR1</name>
    <name evidence="18" type="ORF">E4U60_006834</name>
</gene>
<evidence type="ECO:0000313" key="18">
    <source>
        <dbReference type="EMBL" id="KAG5949243.1"/>
    </source>
</evidence>
<evidence type="ECO:0000256" key="15">
    <source>
        <dbReference type="SAM" id="MobiDB-lite"/>
    </source>
</evidence>
<dbReference type="PANTHER" id="PTHR45765:SF1">
    <property type="entry name" value="METHIONINE--TRNA LIGASE, CYTOPLASMIC"/>
    <property type="match status" value="1"/>
</dbReference>
<dbReference type="GO" id="GO:0000049">
    <property type="term" value="F:tRNA binding"/>
    <property type="evidence" value="ECO:0007669"/>
    <property type="project" value="UniProtKB-KW"/>
</dbReference>
<dbReference type="CDD" id="cd00814">
    <property type="entry name" value="MetRS_core"/>
    <property type="match status" value="1"/>
</dbReference>
<name>A0A9P7MJ59_9HYPO</name>
<dbReference type="SUPFAM" id="SSF52374">
    <property type="entry name" value="Nucleotidylyl transferase"/>
    <property type="match status" value="1"/>
</dbReference>
<dbReference type="InterPro" id="IPR009080">
    <property type="entry name" value="tRNAsynth_Ia_anticodon-bd"/>
</dbReference>
<comment type="subcellular location">
    <subcellularLocation>
        <location evidence="1">Cytoplasm</location>
    </subcellularLocation>
</comment>
<sequence length="696" mass="77363">MAVETPILPVKGKKNILITSALPYVNNVPHLGNVVGSVLSADVFSRFSKLRNRPTLYICGTDEYGTATETKALETGQTPQQLCDEFHKKHKEVYDWFEIGFDYFGRTTTEKQTEIVQDIFLKLHKNGLLEERTTTQPYCEKHDGYLADRFVEGTCPKCGYDDARGDQCDKCGGLLDPFELINPRCKVDGAQPVPRDTKHIFLKLNELQPSIEEWFENAHKKYGWPANGTAITKSWLTKGLEGRSITRDLKWGVPIPLPGYEKKVIYVWFDACIGYPSITANYTDEWEKWWKNPEDVSLYQFMGKDNVPFHTVIFPGSEIGTGEKWTMLNHLSTTEYLNYENGKFSKSRGVGVFGNQVRDIGISPSVWRYYLLSNRPETADTQFEWQAFVLSNNSELLANFGNFVNRIVKFVNAKCDSTVPDFSASYTDDTFDFPAWIARVNTLLAEYVDELEKVHIRAGVRKLMEISTEGNALLQYRLDNANLVEHPERTNTVIGLALNLCHLLASLASPYMPSTSESICKQLNTSLAHIPDVWTPEVLKSGHKIGKAAYLFTRIDDKKVTEWKAQFGGSAESRAAEEAAKKKKQEEKEKKKAKKAKKAAEAAAATAAGAAPAETGPAENGAAATAAATSPAEAGSVEKAAEISPAEAVSAEKGAAVVSAPKVAENGVKETPLRGPRTKDDFFKDLVIRLKKPTDQ</sequence>
<dbReference type="SUPFAM" id="SSF57770">
    <property type="entry name" value="Methionyl-tRNA synthetase (MetRS), Zn-domain"/>
    <property type="match status" value="1"/>
</dbReference>
<dbReference type="GO" id="GO:0005829">
    <property type="term" value="C:cytosol"/>
    <property type="evidence" value="ECO:0007669"/>
    <property type="project" value="TreeGrafter"/>
</dbReference>
<keyword evidence="7 14" id="KW-0547">Nucleotide-binding</keyword>
<organism evidence="18 19">
    <name type="scientific">Claviceps pazoutovae</name>
    <dbReference type="NCBI Taxonomy" id="1649127"/>
    <lineage>
        <taxon>Eukaryota</taxon>
        <taxon>Fungi</taxon>
        <taxon>Dikarya</taxon>
        <taxon>Ascomycota</taxon>
        <taxon>Pezizomycotina</taxon>
        <taxon>Sordariomycetes</taxon>
        <taxon>Hypocreomycetidae</taxon>
        <taxon>Hypocreales</taxon>
        <taxon>Clavicipitaceae</taxon>
        <taxon>Claviceps</taxon>
    </lineage>
</organism>
<dbReference type="FunFam" id="2.20.28.20:FF:000001">
    <property type="entry name" value="Methionine--tRNA ligase"/>
    <property type="match status" value="1"/>
</dbReference>
<dbReference type="AlphaFoldDB" id="A0A9P7MJ59"/>
<dbReference type="InterPro" id="IPR001412">
    <property type="entry name" value="aa-tRNA-synth_I_CS"/>
</dbReference>
<dbReference type="InterPro" id="IPR041872">
    <property type="entry name" value="Anticodon_Met"/>
</dbReference>
<keyword evidence="8 14" id="KW-0067">ATP-binding</keyword>